<keyword evidence="1" id="KW-0812">Transmembrane</keyword>
<feature type="transmembrane region" description="Helical" evidence="1">
    <location>
        <begin position="163"/>
        <end position="182"/>
    </location>
</feature>
<dbReference type="EMBL" id="JPKZ01003191">
    <property type="protein sequence ID" value="KHN72803.1"/>
    <property type="molecule type" value="Genomic_DNA"/>
</dbReference>
<feature type="transmembrane region" description="Helical" evidence="1">
    <location>
        <begin position="231"/>
        <end position="251"/>
    </location>
</feature>
<feature type="transmembrane region" description="Helical" evidence="1">
    <location>
        <begin position="129"/>
        <end position="151"/>
    </location>
</feature>
<name>A0A0B2UTU6_TOXCA</name>
<accession>A0A0B2UTU6</accession>
<feature type="transmembrane region" description="Helical" evidence="1">
    <location>
        <begin position="57"/>
        <end position="75"/>
    </location>
</feature>
<evidence type="ECO:0000256" key="1">
    <source>
        <dbReference type="SAM" id="Phobius"/>
    </source>
</evidence>
<sequence>MEFYESVNVCLPHAISFGDWTSGINSLELTLLLASTTFCFVSITLALTQLFYLKQPVVIGHLPIICSLNLLPMIVPSVNRLVQLFIFMLGSHAISDILHLEVASYRSEPNEPCLGCTVSRSLYGSSMQIQVLIFLAYQTGIVRAASLIAQIAMLQECFESPLILLFVNLPSTVLGMSALNLLRVTFSSRALAVCQVAMFIFTMQYSCFEFASTIRLSDRTPVISFEYVMFLYRALTTFEILTISVIITLLLSKKKLRARVYTFMNQ</sequence>
<gene>
    <name evidence="2" type="ORF">Tcan_17128</name>
</gene>
<comment type="caution">
    <text evidence="2">The sequence shown here is derived from an EMBL/GenBank/DDBJ whole genome shotgun (WGS) entry which is preliminary data.</text>
</comment>
<keyword evidence="3" id="KW-1185">Reference proteome</keyword>
<protein>
    <submittedName>
        <fullName evidence="2">Uncharacterized protein</fullName>
    </submittedName>
</protein>
<reference evidence="2 3" key="1">
    <citation type="submission" date="2014-11" db="EMBL/GenBank/DDBJ databases">
        <title>Genetic blueprint of the zoonotic pathogen Toxocara canis.</title>
        <authorList>
            <person name="Zhu X.-Q."/>
            <person name="Korhonen P.K."/>
            <person name="Cai H."/>
            <person name="Young N.D."/>
            <person name="Nejsum P."/>
            <person name="von Samson-Himmelstjerna G."/>
            <person name="Boag P.R."/>
            <person name="Tan P."/>
            <person name="Li Q."/>
            <person name="Min J."/>
            <person name="Yang Y."/>
            <person name="Wang X."/>
            <person name="Fang X."/>
            <person name="Hall R.S."/>
            <person name="Hofmann A."/>
            <person name="Sternberg P.W."/>
            <person name="Jex A.R."/>
            <person name="Gasser R.B."/>
        </authorList>
    </citation>
    <scope>NUCLEOTIDE SEQUENCE [LARGE SCALE GENOMIC DNA]</scope>
    <source>
        <strain evidence="2">PN_DK_2014</strain>
    </source>
</reference>
<dbReference type="Proteomes" id="UP000031036">
    <property type="component" value="Unassembled WGS sequence"/>
</dbReference>
<feature type="transmembrane region" description="Helical" evidence="1">
    <location>
        <begin position="29"/>
        <end position="50"/>
    </location>
</feature>
<dbReference type="AlphaFoldDB" id="A0A0B2UTU6"/>
<feature type="transmembrane region" description="Helical" evidence="1">
    <location>
        <begin position="189"/>
        <end position="211"/>
    </location>
</feature>
<organism evidence="2 3">
    <name type="scientific">Toxocara canis</name>
    <name type="common">Canine roundworm</name>
    <dbReference type="NCBI Taxonomy" id="6265"/>
    <lineage>
        <taxon>Eukaryota</taxon>
        <taxon>Metazoa</taxon>
        <taxon>Ecdysozoa</taxon>
        <taxon>Nematoda</taxon>
        <taxon>Chromadorea</taxon>
        <taxon>Rhabditida</taxon>
        <taxon>Spirurina</taxon>
        <taxon>Ascaridomorpha</taxon>
        <taxon>Ascaridoidea</taxon>
        <taxon>Toxocaridae</taxon>
        <taxon>Toxocara</taxon>
    </lineage>
</organism>
<keyword evidence="1" id="KW-1133">Transmembrane helix</keyword>
<proteinExistence type="predicted"/>
<evidence type="ECO:0000313" key="2">
    <source>
        <dbReference type="EMBL" id="KHN72803.1"/>
    </source>
</evidence>
<keyword evidence="1" id="KW-0472">Membrane</keyword>
<evidence type="ECO:0000313" key="3">
    <source>
        <dbReference type="Proteomes" id="UP000031036"/>
    </source>
</evidence>